<evidence type="ECO:0000313" key="4">
    <source>
        <dbReference type="EMBL" id="NMD87168.1"/>
    </source>
</evidence>
<evidence type="ECO:0000313" key="5">
    <source>
        <dbReference type="Proteomes" id="UP000576225"/>
    </source>
</evidence>
<evidence type="ECO:0000256" key="1">
    <source>
        <dbReference type="ARBA" id="ARBA00006484"/>
    </source>
</evidence>
<dbReference type="Gene3D" id="3.40.50.720">
    <property type="entry name" value="NAD(P)-binding Rossmann-like Domain"/>
    <property type="match status" value="1"/>
</dbReference>
<keyword evidence="2" id="KW-0560">Oxidoreductase</keyword>
<accession>A0A848AVF6</accession>
<protein>
    <submittedName>
        <fullName evidence="4">SDR family oxidoreductase</fullName>
    </submittedName>
</protein>
<dbReference type="InterPro" id="IPR020904">
    <property type="entry name" value="Sc_DH/Rdtase_CS"/>
</dbReference>
<comment type="caution">
    <text evidence="4">The sequence shown here is derived from an EMBL/GenBank/DDBJ whole genome shotgun (WGS) entry which is preliminary data.</text>
</comment>
<dbReference type="Pfam" id="PF00106">
    <property type="entry name" value="adh_short"/>
    <property type="match status" value="1"/>
</dbReference>
<sequence>MKVDLNGKVAVVTGGGGILCSVMAKSLAEAGAKVAILDLKEEAAKKVADEIVKAGGKAIGVAANVLDLESLKKAEAIVKAELGACDILVNGAGGNNPKGTTSKEYLMPEDLVKKAEGVTTFFDLDPAGVGFVFNLNFLGTLLTTQVFAREMAEKGAGSIINISSMNAFTPLTKIPAYSGAKAAISNFTQWLAVHFSKVNIRVNAIAPGFFLTEQNRTLLTNPDGSLTARGNTILSHTPMGRFGTPDDLTGALLFLVDDSASSFINGVVLPVDGAFSAFSGV</sequence>
<name>A0A848AVF6_9BACT</name>
<dbReference type="PANTHER" id="PTHR42760">
    <property type="entry name" value="SHORT-CHAIN DEHYDROGENASES/REDUCTASES FAMILY MEMBER"/>
    <property type="match status" value="1"/>
</dbReference>
<evidence type="ECO:0000256" key="3">
    <source>
        <dbReference type="RuleBase" id="RU000363"/>
    </source>
</evidence>
<comment type="similarity">
    <text evidence="1 3">Belongs to the short-chain dehydrogenases/reductases (SDR) family.</text>
</comment>
<dbReference type="PRINTS" id="PR00080">
    <property type="entry name" value="SDRFAMILY"/>
</dbReference>
<dbReference type="GO" id="GO:0016616">
    <property type="term" value="F:oxidoreductase activity, acting on the CH-OH group of donors, NAD or NADP as acceptor"/>
    <property type="evidence" value="ECO:0007669"/>
    <property type="project" value="UniProtKB-ARBA"/>
</dbReference>
<evidence type="ECO:0000256" key="2">
    <source>
        <dbReference type="ARBA" id="ARBA00023002"/>
    </source>
</evidence>
<dbReference type="RefSeq" id="WP_168962672.1">
    <property type="nucleotide sequence ID" value="NZ_CAJKCJ010000139.1"/>
</dbReference>
<dbReference type="PANTHER" id="PTHR42760:SF115">
    <property type="entry name" value="3-OXOACYL-[ACYL-CARRIER-PROTEIN] REDUCTASE FABG"/>
    <property type="match status" value="1"/>
</dbReference>
<reference evidence="4 5" key="1">
    <citation type="submission" date="2020-04" db="EMBL/GenBank/DDBJ databases">
        <authorList>
            <person name="Hitch T.C.A."/>
            <person name="Wylensek D."/>
            <person name="Clavel T."/>
        </authorList>
    </citation>
    <scope>NUCLEOTIDE SEQUENCE [LARGE SCALE GENOMIC DNA]</scope>
    <source>
        <strain evidence="4 5">COR2-253-APC-1A</strain>
    </source>
</reference>
<dbReference type="GO" id="GO:0005975">
    <property type="term" value="P:carbohydrate metabolic process"/>
    <property type="evidence" value="ECO:0007669"/>
    <property type="project" value="UniProtKB-ARBA"/>
</dbReference>
<organism evidence="4 5">
    <name type="scientific">Victivallis vadensis</name>
    <dbReference type="NCBI Taxonomy" id="172901"/>
    <lineage>
        <taxon>Bacteria</taxon>
        <taxon>Pseudomonadati</taxon>
        <taxon>Lentisphaerota</taxon>
        <taxon>Lentisphaeria</taxon>
        <taxon>Victivallales</taxon>
        <taxon>Victivallaceae</taxon>
        <taxon>Victivallis</taxon>
    </lineage>
</organism>
<dbReference type="EMBL" id="JABAEW010000019">
    <property type="protein sequence ID" value="NMD87168.1"/>
    <property type="molecule type" value="Genomic_DNA"/>
</dbReference>
<dbReference type="AlphaFoldDB" id="A0A848AVF6"/>
<dbReference type="NCBIfam" id="NF006132">
    <property type="entry name" value="PRK08277.1"/>
    <property type="match status" value="1"/>
</dbReference>
<dbReference type="PROSITE" id="PS00061">
    <property type="entry name" value="ADH_SHORT"/>
    <property type="match status" value="1"/>
</dbReference>
<dbReference type="PRINTS" id="PR00081">
    <property type="entry name" value="GDHRDH"/>
</dbReference>
<dbReference type="SUPFAM" id="SSF51735">
    <property type="entry name" value="NAD(P)-binding Rossmann-fold domains"/>
    <property type="match status" value="1"/>
</dbReference>
<dbReference type="InterPro" id="IPR036291">
    <property type="entry name" value="NAD(P)-bd_dom_sf"/>
</dbReference>
<gene>
    <name evidence="4" type="ORF">HF882_11285</name>
</gene>
<proteinExistence type="inferred from homology"/>
<dbReference type="CDD" id="cd08935">
    <property type="entry name" value="mannonate_red_SDR_c"/>
    <property type="match status" value="1"/>
</dbReference>
<dbReference type="InterPro" id="IPR002347">
    <property type="entry name" value="SDR_fam"/>
</dbReference>
<dbReference type="FunFam" id="3.40.50.720:FF:000240">
    <property type="entry name" value="SDR family oxidoreductase"/>
    <property type="match status" value="1"/>
</dbReference>
<dbReference type="Proteomes" id="UP000576225">
    <property type="component" value="Unassembled WGS sequence"/>
</dbReference>